<reference evidence="2" key="1">
    <citation type="submission" date="2015-04" db="EMBL/GenBank/DDBJ databases">
        <title>Physiological reanalysis, assessment of diazotrophy, and genome sequences of multiple isolates of Streptomyces thermoautotrophicus.</title>
        <authorList>
            <person name="MacKellar D.C."/>
            <person name="Lieber L."/>
            <person name="Norman J."/>
            <person name="Bolger A."/>
            <person name="Tobin C."/>
            <person name="Murray J.W."/>
            <person name="Chang R."/>
            <person name="Ford T."/>
            <person name="Nguyen P.Q."/>
            <person name="Woodward J."/>
            <person name="Permingeat H."/>
            <person name="Joshi N.S."/>
            <person name="Silver P.A."/>
            <person name="Usadel B."/>
            <person name="Rutherford A.W."/>
            <person name="Friesen M."/>
            <person name="Prell J."/>
        </authorList>
    </citation>
    <scope>NUCLEOTIDE SEQUENCE [LARGE SCALE GENOMIC DNA]</scope>
    <source>
        <strain evidence="2">H1</strain>
    </source>
</reference>
<comment type="caution">
    <text evidence="1">The sequence shown here is derived from an EMBL/GenBank/DDBJ whole genome shotgun (WGS) entry which is preliminary data.</text>
</comment>
<dbReference type="Proteomes" id="UP000070188">
    <property type="component" value="Unassembled WGS sequence"/>
</dbReference>
<sequence length="172" mass="18733">MDMDPVATFSVGTPAPIDEDLAPVQERSDLDLLRQDLAQHRVPDITLPVPGRDGYACRYRVDITGAQINELRRRCKSRKHEDGVDGIKFAALLLAHAHTGLIRQGRELYGSDGEPLTFRHPELLELLGVASASEAVRRLYGLDGQVDAACRAVLREAGWGEDLAPVDPTAAG</sequence>
<accession>A0A132MHU0</accession>
<organism evidence="1 2">
    <name type="scientific">Carbonactinospora thermoautotrophica</name>
    <dbReference type="NCBI Taxonomy" id="1469144"/>
    <lineage>
        <taxon>Bacteria</taxon>
        <taxon>Bacillati</taxon>
        <taxon>Actinomycetota</taxon>
        <taxon>Actinomycetes</taxon>
        <taxon>Kitasatosporales</taxon>
        <taxon>Carbonactinosporaceae</taxon>
        <taxon>Carbonactinospora</taxon>
    </lineage>
</organism>
<name>A0A132MHU0_9ACTN</name>
<keyword evidence="2" id="KW-1185">Reference proteome</keyword>
<evidence type="ECO:0000313" key="2">
    <source>
        <dbReference type="Proteomes" id="UP000070188"/>
    </source>
</evidence>
<dbReference type="OrthoDB" id="9939755at2"/>
<dbReference type="PATRIC" id="fig|1469144.10.peg.46"/>
<keyword evidence="1" id="KW-0614">Plasmid</keyword>
<dbReference type="EMBL" id="LAXD01000002">
    <property type="protein sequence ID" value="KWW97398.1"/>
    <property type="molecule type" value="Genomic_DNA"/>
</dbReference>
<geneLocation type="plasmid" evidence="1">
    <name>unnamed</name>
</geneLocation>
<evidence type="ECO:0000313" key="1">
    <source>
        <dbReference type="EMBL" id="KWW97398.1"/>
    </source>
</evidence>
<gene>
    <name evidence="1" type="ORF">LI90_4370</name>
</gene>
<proteinExistence type="predicted"/>
<dbReference type="AlphaFoldDB" id="A0A132MHU0"/>
<dbReference type="RefSeq" id="WP_066892450.1">
    <property type="nucleotide sequence ID" value="NZ_LAXD01000002.1"/>
</dbReference>
<protein>
    <submittedName>
        <fullName evidence="1">Uncharacterized protein</fullName>
    </submittedName>
</protein>